<accession>A0ABR7ZT43</accession>
<comment type="caution">
    <text evidence="1">The sequence shown here is derived from an EMBL/GenBank/DDBJ whole genome shotgun (WGS) entry which is preliminary data.</text>
</comment>
<evidence type="ECO:0000313" key="2">
    <source>
        <dbReference type="Proteomes" id="UP000642094"/>
    </source>
</evidence>
<dbReference type="SUPFAM" id="SSF53448">
    <property type="entry name" value="Nucleotide-diphospho-sugar transferases"/>
    <property type="match status" value="1"/>
</dbReference>
<protein>
    <submittedName>
        <fullName evidence="1">Glycosyl transferase</fullName>
    </submittedName>
</protein>
<name>A0ABR7ZT43_9CYAN</name>
<keyword evidence="1" id="KW-0808">Transferase</keyword>
<proteinExistence type="predicted"/>
<organism evidence="1 2">
    <name type="scientific">Pseudanabaena mucicola FACHB-723</name>
    <dbReference type="NCBI Taxonomy" id="2692860"/>
    <lineage>
        <taxon>Bacteria</taxon>
        <taxon>Bacillati</taxon>
        <taxon>Cyanobacteriota</taxon>
        <taxon>Cyanophyceae</taxon>
        <taxon>Pseudanabaenales</taxon>
        <taxon>Pseudanabaenaceae</taxon>
        <taxon>Pseudanabaena</taxon>
    </lineage>
</organism>
<dbReference type="Proteomes" id="UP000642094">
    <property type="component" value="Unassembled WGS sequence"/>
</dbReference>
<reference evidence="1 2" key="1">
    <citation type="journal article" date="2020" name="ISME J.">
        <title>Comparative genomics reveals insights into cyanobacterial evolution and habitat adaptation.</title>
        <authorList>
            <person name="Chen M.Y."/>
            <person name="Teng W.K."/>
            <person name="Zhao L."/>
            <person name="Hu C.X."/>
            <person name="Zhou Y.K."/>
            <person name="Han B.P."/>
            <person name="Song L.R."/>
            <person name="Shu W.S."/>
        </authorList>
    </citation>
    <scope>NUCLEOTIDE SEQUENCE [LARGE SCALE GENOMIC DNA]</scope>
    <source>
        <strain evidence="1 2">FACHB-723</strain>
    </source>
</reference>
<evidence type="ECO:0000313" key="1">
    <source>
        <dbReference type="EMBL" id="MBD2187101.1"/>
    </source>
</evidence>
<dbReference type="Gene3D" id="3.90.550.10">
    <property type="entry name" value="Spore Coat Polysaccharide Biosynthesis Protein SpsA, Chain A"/>
    <property type="match status" value="1"/>
</dbReference>
<dbReference type="GO" id="GO:0016740">
    <property type="term" value="F:transferase activity"/>
    <property type="evidence" value="ECO:0007669"/>
    <property type="project" value="UniProtKB-KW"/>
</dbReference>
<gene>
    <name evidence="1" type="ORF">H6F41_02950</name>
</gene>
<sequence>MEHYVTLFDSLFLPQGLALHKSLENHARSYTLWVLCMDDVAYQVLEKLNKPNIRLIRLSDIETPDLLAIKPSRNKGEYCWTLTPFTPKLVFDRDKSVERVTYLDADLFFLADVTPIFDEFEASGKAVLITDHAYSPECDQSATSGRFCVQFMTFQRGSSEKVRSWWESRCVEWCFAIYDNGKFGDQKYLDCWPDIFADDVHILQRQEWMLAPWNATRFPYSAGKVYHFHGLRILEKAKIYVGGYPLPNPLLKYVYEPYFQTLYQVISELQTQKLLVKPQSETPKFSAITKLKIYLANKLRNLLTYTAY</sequence>
<keyword evidence="2" id="KW-1185">Reference proteome</keyword>
<dbReference type="EMBL" id="JACJQB010000003">
    <property type="protein sequence ID" value="MBD2187101.1"/>
    <property type="molecule type" value="Genomic_DNA"/>
</dbReference>
<dbReference type="InterPro" id="IPR029044">
    <property type="entry name" value="Nucleotide-diphossugar_trans"/>
</dbReference>